<dbReference type="PROSITE" id="PS50878">
    <property type="entry name" value="RT_POL"/>
    <property type="match status" value="1"/>
</dbReference>
<dbReference type="Proteomes" id="UP000663824">
    <property type="component" value="Unassembled WGS sequence"/>
</dbReference>
<protein>
    <recommendedName>
        <fullName evidence="1">Reverse transcriptase domain-containing protein</fullName>
    </recommendedName>
</protein>
<accession>A0A816UBA8</accession>
<dbReference type="SUPFAM" id="SSF56672">
    <property type="entry name" value="DNA/RNA polymerases"/>
    <property type="match status" value="1"/>
</dbReference>
<feature type="domain" description="Reverse transcriptase" evidence="1">
    <location>
        <begin position="480"/>
        <end position="755"/>
    </location>
</feature>
<dbReference type="Pfam" id="PF00078">
    <property type="entry name" value="RVT_1"/>
    <property type="match status" value="1"/>
</dbReference>
<dbReference type="EMBL" id="CAJNRE010012609">
    <property type="protein sequence ID" value="CAF2111866.1"/>
    <property type="molecule type" value="Genomic_DNA"/>
</dbReference>
<dbReference type="InterPro" id="IPR043502">
    <property type="entry name" value="DNA/RNA_pol_sf"/>
</dbReference>
<reference evidence="2" key="1">
    <citation type="submission" date="2021-02" db="EMBL/GenBank/DDBJ databases">
        <authorList>
            <person name="Nowell W R."/>
        </authorList>
    </citation>
    <scope>NUCLEOTIDE SEQUENCE</scope>
</reference>
<evidence type="ECO:0000313" key="3">
    <source>
        <dbReference type="Proteomes" id="UP000663824"/>
    </source>
</evidence>
<evidence type="ECO:0000313" key="2">
    <source>
        <dbReference type="EMBL" id="CAF2111866.1"/>
    </source>
</evidence>
<proteinExistence type="predicted"/>
<dbReference type="PANTHER" id="PTHR19446">
    <property type="entry name" value="REVERSE TRANSCRIPTASES"/>
    <property type="match status" value="1"/>
</dbReference>
<dbReference type="InterPro" id="IPR000477">
    <property type="entry name" value="RT_dom"/>
</dbReference>
<dbReference type="Gene3D" id="3.60.10.10">
    <property type="entry name" value="Endonuclease/exonuclease/phosphatase"/>
    <property type="match status" value="1"/>
</dbReference>
<dbReference type="InterPro" id="IPR036691">
    <property type="entry name" value="Endo/exonu/phosph_ase_sf"/>
</dbReference>
<dbReference type="SUPFAM" id="SSF56219">
    <property type="entry name" value="DNase I-like"/>
    <property type="match status" value="1"/>
</dbReference>
<evidence type="ECO:0000259" key="1">
    <source>
        <dbReference type="PROSITE" id="PS50878"/>
    </source>
</evidence>
<name>A0A816UBA8_9BILA</name>
<sequence>MNQINSKLEQIQNKNDQFERFMTKKSSNDEITSKKIDELITCNNNNKINVTQHEIKITRHENIFTKLIFPFLDEISTFLTNLNSGENAYGGVVILVRNDIKTNRLHCDLPNVCIVDILNNSPLRILGIYAPDSKSWHWDNLSPFLSSNCILFGDYNIDLDKDKSKAETLLNWADLHFLTPYIPSQSTSIRSDRIIDFALTSGFHINMQTYEGGTSSDHKPILSSVPHNINGTSMTRNIHWNVFTWFCEFAFSFWDKTWLLNDSSNNVYNDYITFISLLTSRCTILFPLNKYRVAIPQELRNYLSLTRALSFKQKRTGDMNLKQLVNDRRKIGKTELKRFLSEQLSCNIEARNTTSPRSLAFWSKAKLSMKTTSSSLHGFALADDVITKDPIRMCEAAADYYEEFFKESASIYHPHPYTDAPDIEWENFDEKIPHTNLMEVLEVVKSRRKKKSCDAHGLSNYMFTALPDIYWSFLINIFNKSFSDGVFPIEWKDTRILLLPKKDPICQPSNTRPISLLDVFLKINEKLFHMRFVDILKRRGILPDTQSGFREDFRLQTRVLLFLEQVSSLMANSSPVATIFVDFKAAFDQLWFEGCLGKLKRMGIPRDYLRWINTWLTGRRAFIEIDGEISRWFNISKGCPQGSIFSPTLFITYNSDMGDFLGGCMSHFFADDLAAILAGNIGSKFTSQCIDLERKLKIFLENLEYYSILTSQPINYNKTEGLWTARAVGAPRCDISIGENKIKWAKKFKYLGYWITPKLGYGTIISNTMLKVRQRLGMINRTRLSATTSPMLRKILFKSFILPLFTWIFPLFPLFSMKQQQDLNHFYYTCLKRVLGGLKWSDSFFSFLANEPSLDDQCRKYWDKYLIALSESIDGELLLEQCNLNTFRANWVKKQFTITGIFHSKRYIEHTPLLERIIKWCLSIPPDESIPNYDIDEIMIVAEFSNTF</sequence>
<gene>
    <name evidence="2" type="ORF">MBJ925_LOCUS24310</name>
</gene>
<comment type="caution">
    <text evidence="2">The sequence shown here is derived from an EMBL/GenBank/DDBJ whole genome shotgun (WGS) entry which is preliminary data.</text>
</comment>
<dbReference type="AlphaFoldDB" id="A0A816UBA8"/>
<organism evidence="2 3">
    <name type="scientific">Rotaria magnacalcarata</name>
    <dbReference type="NCBI Taxonomy" id="392030"/>
    <lineage>
        <taxon>Eukaryota</taxon>
        <taxon>Metazoa</taxon>
        <taxon>Spiralia</taxon>
        <taxon>Gnathifera</taxon>
        <taxon>Rotifera</taxon>
        <taxon>Eurotatoria</taxon>
        <taxon>Bdelloidea</taxon>
        <taxon>Philodinida</taxon>
        <taxon>Philodinidae</taxon>
        <taxon>Rotaria</taxon>
    </lineage>
</organism>